<dbReference type="Gene3D" id="3.40.50.1000">
    <property type="entry name" value="HAD superfamily/HAD-like"/>
    <property type="match status" value="1"/>
</dbReference>
<dbReference type="PANTHER" id="PTHR47438">
    <property type="entry name" value="PHOSPHATE METABOLISM PROTEIN 8-RELATED"/>
    <property type="match status" value="1"/>
</dbReference>
<dbReference type="InterPro" id="IPR052791">
    <property type="entry name" value="SSM1_domain"/>
</dbReference>
<keyword evidence="2" id="KW-1185">Reference proteome</keyword>
<comment type="caution">
    <text evidence="1">The sequence shown here is derived from an EMBL/GenBank/DDBJ whole genome shotgun (WGS) entry which is preliminary data.</text>
</comment>
<dbReference type="Proteomes" id="UP000008383">
    <property type="component" value="Unassembled WGS sequence"/>
</dbReference>
<dbReference type="InterPro" id="IPR023214">
    <property type="entry name" value="HAD_sf"/>
</dbReference>
<sequence>MSDLANGDTVDKFFVKHLSLDVEDAVMLHHRYYKEYGLAIEGLTRFHKIDPLMFNREVDDALPLDDILKPNMKLRTLLEDFDKTKVKLWLLTNAYVTHGKRVVKLLGVDDLFEGITYCDYGAEKLVCKPDREMYLKAEREAGAASPEECYFVGKFCLHLEYAYSVRSMLCFNCVVGFFFGFLTSCSADDSHLNCRHAQAHNWTTIHFVEPTLPAPETRASKYQIADLEEIRTLFPQFFKATN</sequence>
<dbReference type="Gene3D" id="1.10.150.450">
    <property type="match status" value="1"/>
</dbReference>
<dbReference type="AlphaFoldDB" id="D4D3V1"/>
<dbReference type="GO" id="GO:0006206">
    <property type="term" value="P:pyrimidine nucleobase metabolic process"/>
    <property type="evidence" value="ECO:0007669"/>
    <property type="project" value="TreeGrafter"/>
</dbReference>
<dbReference type="HOGENOM" id="CLU_059493_0_0_1"/>
<evidence type="ECO:0000313" key="1">
    <source>
        <dbReference type="EMBL" id="EFE43476.1"/>
    </source>
</evidence>
<dbReference type="GO" id="GO:0008252">
    <property type="term" value="F:nucleotidase activity"/>
    <property type="evidence" value="ECO:0007669"/>
    <property type="project" value="TreeGrafter"/>
</dbReference>
<proteinExistence type="predicted"/>
<dbReference type="RefSeq" id="XP_003024094.1">
    <property type="nucleotide sequence ID" value="XM_003024048.1"/>
</dbReference>
<organism evidence="1 2">
    <name type="scientific">Trichophyton verrucosum (strain HKI 0517)</name>
    <dbReference type="NCBI Taxonomy" id="663202"/>
    <lineage>
        <taxon>Eukaryota</taxon>
        <taxon>Fungi</taxon>
        <taxon>Dikarya</taxon>
        <taxon>Ascomycota</taxon>
        <taxon>Pezizomycotina</taxon>
        <taxon>Eurotiomycetes</taxon>
        <taxon>Eurotiomycetidae</taxon>
        <taxon>Onygenales</taxon>
        <taxon>Arthrodermataceae</taxon>
        <taxon>Trichophyton</taxon>
    </lineage>
</organism>
<name>D4D3V1_TRIVH</name>
<gene>
    <name evidence="1" type="ORF">TRV_01763</name>
</gene>
<evidence type="ECO:0000313" key="2">
    <source>
        <dbReference type="Proteomes" id="UP000008383"/>
    </source>
</evidence>
<evidence type="ECO:0008006" key="3">
    <source>
        <dbReference type="Google" id="ProtNLM"/>
    </source>
</evidence>
<dbReference type="GO" id="GO:0009166">
    <property type="term" value="P:nucleotide catabolic process"/>
    <property type="evidence" value="ECO:0007669"/>
    <property type="project" value="TreeGrafter"/>
</dbReference>
<dbReference type="SUPFAM" id="SSF56784">
    <property type="entry name" value="HAD-like"/>
    <property type="match status" value="1"/>
</dbReference>
<dbReference type="OrthoDB" id="1065058at2759"/>
<dbReference type="InterPro" id="IPR036412">
    <property type="entry name" value="HAD-like_sf"/>
</dbReference>
<accession>D4D3V1</accession>
<dbReference type="PANTHER" id="PTHR47438:SF1">
    <property type="entry name" value="PHOSPHATE METABOLISM PROTEIN 8-RELATED"/>
    <property type="match status" value="1"/>
</dbReference>
<reference evidence="2" key="1">
    <citation type="journal article" date="2011" name="Genome Biol.">
        <title>Comparative and functional genomics provide insights into the pathogenicity of dermatophytic fungi.</title>
        <authorList>
            <person name="Burmester A."/>
            <person name="Shelest E."/>
            <person name="Gloeckner G."/>
            <person name="Heddergott C."/>
            <person name="Schindler S."/>
            <person name="Staib P."/>
            <person name="Heidel A."/>
            <person name="Felder M."/>
            <person name="Petzold A."/>
            <person name="Szafranski K."/>
            <person name="Feuermann M."/>
            <person name="Pedruzzi I."/>
            <person name="Priebe S."/>
            <person name="Groth M."/>
            <person name="Winkler R."/>
            <person name="Li W."/>
            <person name="Kniemeyer O."/>
            <person name="Schroeckh V."/>
            <person name="Hertweck C."/>
            <person name="Hube B."/>
            <person name="White T.C."/>
            <person name="Platzer M."/>
            <person name="Guthke R."/>
            <person name="Heitman J."/>
            <person name="Woestemeyer J."/>
            <person name="Zipfel P.F."/>
            <person name="Monod M."/>
            <person name="Brakhage A.A."/>
        </authorList>
    </citation>
    <scope>NUCLEOTIDE SEQUENCE [LARGE SCALE GENOMIC DNA]</scope>
    <source>
        <strain evidence="2">HKI 0517</strain>
    </source>
</reference>
<dbReference type="Pfam" id="PF00702">
    <property type="entry name" value="Hydrolase"/>
    <property type="match status" value="1"/>
</dbReference>
<protein>
    <recommendedName>
        <fullName evidence="3">Pyrimidine 5'-nucleotidase</fullName>
    </recommendedName>
</protein>
<dbReference type="KEGG" id="tve:TRV_01763"/>
<dbReference type="GeneID" id="9577082"/>
<dbReference type="EMBL" id="ACYE01000093">
    <property type="protein sequence ID" value="EFE43476.1"/>
    <property type="molecule type" value="Genomic_DNA"/>
</dbReference>